<evidence type="ECO:0000256" key="5">
    <source>
        <dbReference type="ARBA" id="ARBA00007739"/>
    </source>
</evidence>
<evidence type="ECO:0000256" key="1">
    <source>
        <dbReference type="ARBA" id="ARBA00002624"/>
    </source>
</evidence>
<dbReference type="InterPro" id="IPR023346">
    <property type="entry name" value="Lysozyme-like_dom_sf"/>
</dbReference>
<comment type="similarity">
    <text evidence="4">In the C-terminal section; belongs to the transpeptidase family.</text>
</comment>
<dbReference type="Gene3D" id="1.10.3810.10">
    <property type="entry name" value="Biosynthetic peptidoglycan transglycosylase-like"/>
    <property type="match status" value="1"/>
</dbReference>
<evidence type="ECO:0000256" key="9">
    <source>
        <dbReference type="ARBA" id="ARBA00022519"/>
    </source>
</evidence>
<comment type="catalytic activity">
    <reaction evidence="24">
        <text>Preferential cleavage: (Ac)2-L-Lys-D-Ala-|-D-Ala. Also transpeptidation of peptidyl-alanyl moieties that are N-acyl substituents of D-alanine.</text>
        <dbReference type="EC" id="3.4.16.4"/>
    </reaction>
</comment>
<evidence type="ECO:0000256" key="13">
    <source>
        <dbReference type="ARBA" id="ARBA00022679"/>
    </source>
</evidence>
<keyword evidence="16" id="KW-0133">Cell shape</keyword>
<keyword evidence="21" id="KW-0046">Antibiotic resistance</keyword>
<dbReference type="GO" id="GO:0030288">
    <property type="term" value="C:outer membrane-bounded periplasmic space"/>
    <property type="evidence" value="ECO:0007669"/>
    <property type="project" value="TreeGrafter"/>
</dbReference>
<dbReference type="InterPro" id="IPR050396">
    <property type="entry name" value="Glycosyltr_51/Transpeptidase"/>
</dbReference>
<gene>
    <name evidence="32" type="ORF">COA71_02445</name>
</gene>
<keyword evidence="13" id="KW-0808">Transferase</keyword>
<evidence type="ECO:0000256" key="4">
    <source>
        <dbReference type="ARBA" id="ARBA00007090"/>
    </source>
</evidence>
<evidence type="ECO:0000256" key="16">
    <source>
        <dbReference type="ARBA" id="ARBA00022960"/>
    </source>
</evidence>
<keyword evidence="18" id="KW-0573">Peptidoglycan synthesis</keyword>
<comment type="function">
    <text evidence="1">Cell wall formation. Synthesis of cross-linked peptidoglycan from the lipid intermediates. The enzyme has a penicillin-insensitive transglycosylase N-terminal domain (formation of linear glycan strands) and a penicillin-sensitive transpeptidase C-terminal domain (cross-linking of the peptide subunits).</text>
</comment>
<evidence type="ECO:0000259" key="31">
    <source>
        <dbReference type="Pfam" id="PF17092"/>
    </source>
</evidence>
<dbReference type="EC" id="3.4.16.4" evidence="6"/>
<evidence type="ECO:0000256" key="28">
    <source>
        <dbReference type="SAM" id="MobiDB-lite"/>
    </source>
</evidence>
<evidence type="ECO:0000256" key="14">
    <source>
        <dbReference type="ARBA" id="ARBA00022692"/>
    </source>
</evidence>
<evidence type="ECO:0000256" key="17">
    <source>
        <dbReference type="ARBA" id="ARBA00022968"/>
    </source>
</evidence>
<keyword evidence="19" id="KW-1133">Transmembrane helix</keyword>
<feature type="region of interest" description="Disordered" evidence="28">
    <location>
        <begin position="748"/>
        <end position="769"/>
    </location>
</feature>
<dbReference type="Pfam" id="PF00905">
    <property type="entry name" value="Transpeptidase"/>
    <property type="match status" value="1"/>
</dbReference>
<dbReference type="EC" id="2.4.99.28" evidence="25"/>
<comment type="pathway">
    <text evidence="3">Cell wall biogenesis; peptidoglycan biosynthesis.</text>
</comment>
<evidence type="ECO:0000256" key="8">
    <source>
        <dbReference type="ARBA" id="ARBA00022475"/>
    </source>
</evidence>
<dbReference type="InterPro" id="IPR031376">
    <property type="entry name" value="PCB_OB"/>
</dbReference>
<keyword evidence="15" id="KW-0378">Hydrolase</keyword>
<keyword evidence="20" id="KW-0472">Membrane</keyword>
<dbReference type="SUPFAM" id="SSF53955">
    <property type="entry name" value="Lysozyme-like"/>
    <property type="match status" value="1"/>
</dbReference>
<evidence type="ECO:0000256" key="23">
    <source>
        <dbReference type="ARBA" id="ARBA00023316"/>
    </source>
</evidence>
<dbReference type="GO" id="GO:0046677">
    <property type="term" value="P:response to antibiotic"/>
    <property type="evidence" value="ECO:0007669"/>
    <property type="project" value="UniProtKB-KW"/>
</dbReference>
<dbReference type="InterPro" id="IPR001264">
    <property type="entry name" value="Glyco_trans_51"/>
</dbReference>
<organism evidence="32 33">
    <name type="scientific">SAR86 cluster bacterium</name>
    <dbReference type="NCBI Taxonomy" id="2030880"/>
    <lineage>
        <taxon>Bacteria</taxon>
        <taxon>Pseudomonadati</taxon>
        <taxon>Pseudomonadota</taxon>
        <taxon>Gammaproteobacteria</taxon>
        <taxon>SAR86 cluster</taxon>
    </lineage>
</organism>
<dbReference type="GO" id="GO:0005886">
    <property type="term" value="C:plasma membrane"/>
    <property type="evidence" value="ECO:0007669"/>
    <property type="project" value="UniProtKB-SubCell"/>
</dbReference>
<evidence type="ECO:0000259" key="30">
    <source>
        <dbReference type="Pfam" id="PF00912"/>
    </source>
</evidence>
<dbReference type="NCBIfam" id="TIGR02074">
    <property type="entry name" value="PBP_1a_fam"/>
    <property type="match status" value="1"/>
</dbReference>
<evidence type="ECO:0000256" key="10">
    <source>
        <dbReference type="ARBA" id="ARBA00022645"/>
    </source>
</evidence>
<evidence type="ECO:0000256" key="27">
    <source>
        <dbReference type="ARBA" id="ARBA00060592"/>
    </source>
</evidence>
<comment type="catalytic activity">
    <reaction evidence="26">
        <text>[GlcNAc-(1-&gt;4)-Mur2Ac(oyl-L-Ala-gamma-D-Glu-L-Lys-D-Ala-D-Ala)](n)-di-trans,octa-cis-undecaprenyl diphosphate + beta-D-GlcNAc-(1-&gt;4)-Mur2Ac(oyl-L-Ala-gamma-D-Glu-L-Lys-D-Ala-D-Ala)-di-trans,octa-cis-undecaprenyl diphosphate = [GlcNAc-(1-&gt;4)-Mur2Ac(oyl-L-Ala-gamma-D-Glu-L-Lys-D-Ala-D-Ala)](n+1)-di-trans,octa-cis-undecaprenyl diphosphate + di-trans,octa-cis-undecaprenyl diphosphate + H(+)</text>
        <dbReference type="Rhea" id="RHEA:23708"/>
        <dbReference type="Rhea" id="RHEA-COMP:9602"/>
        <dbReference type="Rhea" id="RHEA-COMP:9603"/>
        <dbReference type="ChEBI" id="CHEBI:15378"/>
        <dbReference type="ChEBI" id="CHEBI:58405"/>
        <dbReference type="ChEBI" id="CHEBI:60033"/>
        <dbReference type="ChEBI" id="CHEBI:78435"/>
        <dbReference type="EC" id="2.4.99.28"/>
    </reaction>
</comment>
<dbReference type="InterPro" id="IPR036950">
    <property type="entry name" value="PBP_transglycosylase"/>
</dbReference>
<dbReference type="Gene3D" id="3.40.710.10">
    <property type="entry name" value="DD-peptidase/beta-lactamase superfamily"/>
    <property type="match status" value="2"/>
</dbReference>
<dbReference type="GO" id="GO:0008658">
    <property type="term" value="F:penicillin binding"/>
    <property type="evidence" value="ECO:0007669"/>
    <property type="project" value="InterPro"/>
</dbReference>
<evidence type="ECO:0000259" key="29">
    <source>
        <dbReference type="Pfam" id="PF00905"/>
    </source>
</evidence>
<evidence type="ECO:0000256" key="19">
    <source>
        <dbReference type="ARBA" id="ARBA00022989"/>
    </source>
</evidence>
<protein>
    <recommendedName>
        <fullName evidence="7">Penicillin-binding protein 1A</fullName>
        <ecNumber evidence="25">2.4.99.28</ecNumber>
        <ecNumber evidence="6">3.4.16.4</ecNumber>
    </recommendedName>
</protein>
<dbReference type="SUPFAM" id="SSF56601">
    <property type="entry name" value="beta-lactamase/transpeptidase-like"/>
    <property type="match status" value="1"/>
</dbReference>
<accession>A0A2A5CJQ1</accession>
<dbReference type="GO" id="GO:0009252">
    <property type="term" value="P:peptidoglycan biosynthetic process"/>
    <property type="evidence" value="ECO:0007669"/>
    <property type="project" value="UniProtKB-UniPathway"/>
</dbReference>
<comment type="caution">
    <text evidence="32">The sequence shown here is derived from an EMBL/GenBank/DDBJ whole genome shotgun (WGS) entry which is preliminary data.</text>
</comment>
<dbReference type="InterPro" id="IPR012338">
    <property type="entry name" value="Beta-lactam/transpept-like"/>
</dbReference>
<dbReference type="GO" id="GO:0008360">
    <property type="term" value="P:regulation of cell shape"/>
    <property type="evidence" value="ECO:0007669"/>
    <property type="project" value="UniProtKB-KW"/>
</dbReference>
<keyword evidence="14" id="KW-0812">Transmembrane</keyword>
<keyword evidence="10" id="KW-0121">Carboxypeptidase</keyword>
<comment type="subcellular location">
    <subcellularLocation>
        <location evidence="2">Cell inner membrane</location>
        <topology evidence="2">Single-pass type II membrane protein</topology>
    </subcellularLocation>
</comment>
<dbReference type="FunFam" id="1.10.3810.10:FF:000003">
    <property type="entry name" value="Penicillin-binding protein 1a"/>
    <property type="match status" value="1"/>
</dbReference>
<keyword evidence="22" id="KW-0511">Multifunctional enzyme</keyword>
<dbReference type="GO" id="GO:0071555">
    <property type="term" value="P:cell wall organization"/>
    <property type="evidence" value="ECO:0007669"/>
    <property type="project" value="UniProtKB-KW"/>
</dbReference>
<feature type="domain" description="Penicillin-binding protein transpeptidase" evidence="29">
    <location>
        <begin position="407"/>
        <end position="678"/>
    </location>
</feature>
<evidence type="ECO:0000256" key="3">
    <source>
        <dbReference type="ARBA" id="ARBA00004752"/>
    </source>
</evidence>
<evidence type="ECO:0000256" key="25">
    <source>
        <dbReference type="ARBA" id="ARBA00044770"/>
    </source>
</evidence>
<keyword evidence="9" id="KW-0997">Cell inner membrane</keyword>
<dbReference type="InterPro" id="IPR001460">
    <property type="entry name" value="PCN-bd_Tpept"/>
</dbReference>
<keyword evidence="17" id="KW-0735">Signal-anchor</keyword>
<evidence type="ECO:0000256" key="26">
    <source>
        <dbReference type="ARBA" id="ARBA00049902"/>
    </source>
</evidence>
<evidence type="ECO:0000256" key="2">
    <source>
        <dbReference type="ARBA" id="ARBA00004249"/>
    </source>
</evidence>
<feature type="domain" description="Penicillin-binding protein OB-like" evidence="31">
    <location>
        <begin position="296"/>
        <end position="405"/>
    </location>
</feature>
<reference evidence="33" key="1">
    <citation type="submission" date="2017-08" db="EMBL/GenBank/DDBJ databases">
        <title>A dynamic microbial community with high functional redundancy inhabits the cold, oxic subseafloor aquifer.</title>
        <authorList>
            <person name="Tully B.J."/>
            <person name="Wheat C.G."/>
            <person name="Glazer B.T."/>
            <person name="Huber J.A."/>
        </authorList>
    </citation>
    <scope>NUCLEOTIDE SEQUENCE [LARGE SCALE GENOMIC DNA]</scope>
</reference>
<evidence type="ECO:0000256" key="24">
    <source>
        <dbReference type="ARBA" id="ARBA00034000"/>
    </source>
</evidence>
<feature type="domain" description="Glycosyl transferase family 51" evidence="30">
    <location>
        <begin position="36"/>
        <end position="209"/>
    </location>
</feature>
<keyword evidence="11" id="KW-0645">Protease</keyword>
<dbReference type="UniPathway" id="UPA00219"/>
<evidence type="ECO:0000256" key="20">
    <source>
        <dbReference type="ARBA" id="ARBA00023136"/>
    </source>
</evidence>
<name>A0A2A5CJQ1_9GAMM</name>
<evidence type="ECO:0000256" key="15">
    <source>
        <dbReference type="ARBA" id="ARBA00022801"/>
    </source>
</evidence>
<dbReference type="GO" id="GO:0008955">
    <property type="term" value="F:peptidoglycan glycosyltransferase activity"/>
    <property type="evidence" value="ECO:0007669"/>
    <property type="project" value="UniProtKB-EC"/>
</dbReference>
<comment type="pathway">
    <text evidence="27">Glycan biosynthesis.</text>
</comment>
<dbReference type="EMBL" id="NVWI01000001">
    <property type="protein sequence ID" value="PCJ43748.1"/>
    <property type="molecule type" value="Genomic_DNA"/>
</dbReference>
<keyword evidence="12" id="KW-0328">Glycosyltransferase</keyword>
<keyword evidence="8" id="KW-1003">Cell membrane</keyword>
<proteinExistence type="inferred from homology"/>
<evidence type="ECO:0000256" key="18">
    <source>
        <dbReference type="ARBA" id="ARBA00022984"/>
    </source>
</evidence>
<evidence type="ECO:0000313" key="33">
    <source>
        <dbReference type="Proteomes" id="UP000228987"/>
    </source>
</evidence>
<evidence type="ECO:0000313" key="32">
    <source>
        <dbReference type="EMBL" id="PCJ43748.1"/>
    </source>
</evidence>
<evidence type="ECO:0000256" key="7">
    <source>
        <dbReference type="ARBA" id="ARBA00018638"/>
    </source>
</evidence>
<evidence type="ECO:0000256" key="6">
    <source>
        <dbReference type="ARBA" id="ARBA00012448"/>
    </source>
</evidence>
<dbReference type="GO" id="GO:0006508">
    <property type="term" value="P:proteolysis"/>
    <property type="evidence" value="ECO:0007669"/>
    <property type="project" value="UniProtKB-KW"/>
</dbReference>
<dbReference type="Proteomes" id="UP000228987">
    <property type="component" value="Unassembled WGS sequence"/>
</dbReference>
<evidence type="ECO:0000256" key="21">
    <source>
        <dbReference type="ARBA" id="ARBA00023251"/>
    </source>
</evidence>
<evidence type="ECO:0000256" key="11">
    <source>
        <dbReference type="ARBA" id="ARBA00022670"/>
    </source>
</evidence>
<sequence>MISTSAYLYLSPKLPPAEDYRNVRLVNPLRIYSADDKLIAEFGEVRRDPVKYNDIPQLLVDALIASEDTRFYQHNGVDLKALGRSVLGILSGNPSGGGSTLTMQLAKNISFEGESPYSRKFKEILLALKIERELNKEEILELYLNRIFFGISAYGVSAASSQFYNKTPNELSLSEMAMLIALLPAPNTINPLRSEQRALTYRNRVLRRMLELSMITQSQFNEANDTPLTAQRYGVEIEVEAPYIAEMVRLDMEARYGSLAITDGFEVYTTVNSETQAQASQALTDGLENYDRNHGYRGPENHMRPSNSDDDVDMWLSILARTVTIGDQEPAFVQQISERSLLALLKTGESITIEWDGIRWAKQFINNSTWTSSPRTAGEVVDVGDLIRVSRNSENRWMLSQVPAVNGSLVSINPNNGAILALAGGYDFYQSNFNRVTQARRQPGSNFKPFLYAAALENGYTAASLINDAPLDRSDYRPENFGGEFLGPISLKYALTNSKNLVSLRLYDALGDDLVMPYIARFGLNEAEFPRNDLTVAIGSHALTPMAVASAYTVFANGGYQVQPYLIERIENFNDGNVYQAQPALVCQACEASFDPENQQDPSFYPAPRVIDEDVAYIMNTMLRSVITNGSGRRINREIGRSDLAGKTGTTNDNFDLWFSGFNGDMVTTVYIGFDSPQTLGRDEQAATVAVPIWIDFMEDALNGMPINSMAQPDGIVTVRINPETGFRAQPNEEGAIFEVFREESQPLEADNANALNDPNSLEDENDLF</sequence>
<evidence type="ECO:0000256" key="12">
    <source>
        <dbReference type="ARBA" id="ARBA00022676"/>
    </source>
</evidence>
<dbReference type="PANTHER" id="PTHR32282">
    <property type="entry name" value="BINDING PROTEIN TRANSPEPTIDASE, PUTATIVE-RELATED"/>
    <property type="match status" value="1"/>
</dbReference>
<evidence type="ECO:0000256" key="22">
    <source>
        <dbReference type="ARBA" id="ARBA00023268"/>
    </source>
</evidence>
<dbReference type="AlphaFoldDB" id="A0A2A5CJQ1"/>
<dbReference type="PANTHER" id="PTHR32282:SF27">
    <property type="entry name" value="PENICILLIN-BINDING PROTEIN 1A"/>
    <property type="match status" value="1"/>
</dbReference>
<dbReference type="GO" id="GO:0009002">
    <property type="term" value="F:serine-type D-Ala-D-Ala carboxypeptidase activity"/>
    <property type="evidence" value="ECO:0007669"/>
    <property type="project" value="UniProtKB-EC"/>
</dbReference>
<keyword evidence="23" id="KW-0961">Cell wall biogenesis/degradation</keyword>
<dbReference type="Pfam" id="PF00912">
    <property type="entry name" value="Transgly"/>
    <property type="match status" value="1"/>
</dbReference>
<dbReference type="Pfam" id="PF17092">
    <property type="entry name" value="PCB_OB"/>
    <property type="match status" value="1"/>
</dbReference>
<comment type="similarity">
    <text evidence="5">In the N-terminal section; belongs to the glycosyltransferase 51 family.</text>
</comment>